<dbReference type="AlphaFoldDB" id="A0A8J7ITE4"/>
<dbReference type="Proteomes" id="UP000654482">
    <property type="component" value="Unassembled WGS sequence"/>
</dbReference>
<accession>A0A8J7ITE4</accession>
<evidence type="ECO:0000313" key="2">
    <source>
        <dbReference type="Proteomes" id="UP000654482"/>
    </source>
</evidence>
<proteinExistence type="predicted"/>
<keyword evidence="2" id="KW-1185">Reference proteome</keyword>
<dbReference type="EMBL" id="JADEWZ010000009">
    <property type="protein sequence ID" value="MBE9115813.1"/>
    <property type="molecule type" value="Genomic_DNA"/>
</dbReference>
<comment type="caution">
    <text evidence="1">The sequence shown here is derived from an EMBL/GenBank/DDBJ whole genome shotgun (WGS) entry which is preliminary data.</text>
</comment>
<protein>
    <submittedName>
        <fullName evidence="1">Uncharacterized protein</fullName>
    </submittedName>
</protein>
<organism evidence="1 2">
    <name type="scientific">Lusitaniella coriacea LEGE 07157</name>
    <dbReference type="NCBI Taxonomy" id="945747"/>
    <lineage>
        <taxon>Bacteria</taxon>
        <taxon>Bacillati</taxon>
        <taxon>Cyanobacteriota</taxon>
        <taxon>Cyanophyceae</taxon>
        <taxon>Spirulinales</taxon>
        <taxon>Lusitaniellaceae</taxon>
        <taxon>Lusitaniella</taxon>
    </lineage>
</organism>
<name>A0A8J7ITE4_9CYAN</name>
<evidence type="ECO:0000313" key="1">
    <source>
        <dbReference type="EMBL" id="MBE9115813.1"/>
    </source>
</evidence>
<gene>
    <name evidence="1" type="ORF">IQ249_07900</name>
</gene>
<sequence>MSYDLMVFVPKISLLDRNSFMDWYWQQMEWAGDGDDGDDGDLEVCESPGLRFLKS</sequence>
<reference evidence="1" key="1">
    <citation type="submission" date="2020-10" db="EMBL/GenBank/DDBJ databases">
        <authorList>
            <person name="Castelo-Branco R."/>
            <person name="Eusebio N."/>
            <person name="Adriana R."/>
            <person name="Vieira A."/>
            <person name="Brugerolle De Fraissinette N."/>
            <person name="Rezende De Castro R."/>
            <person name="Schneider M.P."/>
            <person name="Vasconcelos V."/>
            <person name="Leao P.N."/>
        </authorList>
    </citation>
    <scope>NUCLEOTIDE SEQUENCE</scope>
    <source>
        <strain evidence="1">LEGE 07157</strain>
    </source>
</reference>